<accession>A0AAD2CZS6</accession>
<evidence type="ECO:0000313" key="2">
    <source>
        <dbReference type="Proteomes" id="UP001295684"/>
    </source>
</evidence>
<name>A0AAD2CZS6_EUPCR</name>
<gene>
    <name evidence="1" type="ORF">ECRASSUSDP1_LOCUS16336</name>
</gene>
<dbReference type="Proteomes" id="UP001295684">
    <property type="component" value="Unassembled WGS sequence"/>
</dbReference>
<reference evidence="1" key="1">
    <citation type="submission" date="2023-07" db="EMBL/GenBank/DDBJ databases">
        <authorList>
            <consortium name="AG Swart"/>
            <person name="Singh M."/>
            <person name="Singh A."/>
            <person name="Seah K."/>
            <person name="Emmerich C."/>
        </authorList>
    </citation>
    <scope>NUCLEOTIDE SEQUENCE</scope>
    <source>
        <strain evidence="1">DP1</strain>
    </source>
</reference>
<organism evidence="1 2">
    <name type="scientific">Euplotes crassus</name>
    <dbReference type="NCBI Taxonomy" id="5936"/>
    <lineage>
        <taxon>Eukaryota</taxon>
        <taxon>Sar</taxon>
        <taxon>Alveolata</taxon>
        <taxon>Ciliophora</taxon>
        <taxon>Intramacronucleata</taxon>
        <taxon>Spirotrichea</taxon>
        <taxon>Hypotrichia</taxon>
        <taxon>Euplotida</taxon>
        <taxon>Euplotidae</taxon>
        <taxon>Moneuplotes</taxon>
    </lineage>
</organism>
<proteinExistence type="predicted"/>
<keyword evidence="2" id="KW-1185">Reference proteome</keyword>
<protein>
    <submittedName>
        <fullName evidence="1">Uncharacterized protein</fullName>
    </submittedName>
</protein>
<dbReference type="AlphaFoldDB" id="A0AAD2CZS6"/>
<dbReference type="EMBL" id="CAMPGE010016418">
    <property type="protein sequence ID" value="CAI2374977.1"/>
    <property type="molecule type" value="Genomic_DNA"/>
</dbReference>
<sequence>MNIGNIDQQETELEKVIEDTELDVEDTTCRMVKYLDLSSEESEEEHYNTLKTNRQLEHQFSVQPANLNANHTTDLTELFDLTFQKGTIKKEQKQIPKKPLNPLCSEIVNINKLLKRHNFTPITAPQDSLSKLFEVLTKFDALKSKKYLSNSQQTAFILEQENAEIIPNSTCVLHSSPKPIIPSEVKDQLISLSEKILKKDSLLRDLKKKYKMIKVKVEEVHDLKRENKKCVGYIREIEKDKDELLSYAQMLESRVEWFKKACDRSNVGLEDMRCQNQFGYQRKSLDCQTSNEYTLSREDFSYVSNKRKTPGYYR</sequence>
<evidence type="ECO:0000313" key="1">
    <source>
        <dbReference type="EMBL" id="CAI2374977.1"/>
    </source>
</evidence>
<comment type="caution">
    <text evidence="1">The sequence shown here is derived from an EMBL/GenBank/DDBJ whole genome shotgun (WGS) entry which is preliminary data.</text>
</comment>